<dbReference type="PANTHER" id="PTHR10127:SF780">
    <property type="entry name" value="METALLOENDOPEPTIDASE"/>
    <property type="match status" value="1"/>
</dbReference>
<comment type="cofactor">
    <cofactor evidence="1">
        <name>Zn(2+)</name>
        <dbReference type="ChEBI" id="CHEBI:29105"/>
    </cofactor>
</comment>
<dbReference type="GO" id="GO:0006508">
    <property type="term" value="P:proteolysis"/>
    <property type="evidence" value="ECO:0007669"/>
    <property type="project" value="UniProtKB-KW"/>
</dbReference>
<dbReference type="EMBL" id="JAXCGZ010013407">
    <property type="protein sequence ID" value="KAK7072605.1"/>
    <property type="molecule type" value="Genomic_DNA"/>
</dbReference>
<keyword evidence="6" id="KW-0482">Metalloprotease</keyword>
<organism evidence="8 9">
    <name type="scientific">Halocaridina rubra</name>
    <name type="common">Hawaiian red shrimp</name>
    <dbReference type="NCBI Taxonomy" id="373956"/>
    <lineage>
        <taxon>Eukaryota</taxon>
        <taxon>Metazoa</taxon>
        <taxon>Ecdysozoa</taxon>
        <taxon>Arthropoda</taxon>
        <taxon>Crustacea</taxon>
        <taxon>Multicrustacea</taxon>
        <taxon>Malacostraca</taxon>
        <taxon>Eumalacostraca</taxon>
        <taxon>Eucarida</taxon>
        <taxon>Decapoda</taxon>
        <taxon>Pleocyemata</taxon>
        <taxon>Caridea</taxon>
        <taxon>Atyoidea</taxon>
        <taxon>Atyidae</taxon>
        <taxon>Halocaridina</taxon>
    </lineage>
</organism>
<evidence type="ECO:0000256" key="6">
    <source>
        <dbReference type="ARBA" id="ARBA00023049"/>
    </source>
</evidence>
<evidence type="ECO:0000259" key="7">
    <source>
        <dbReference type="Pfam" id="PF01400"/>
    </source>
</evidence>
<feature type="domain" description="Peptidase M12A" evidence="7">
    <location>
        <begin position="3"/>
        <end position="144"/>
    </location>
</feature>
<evidence type="ECO:0000313" key="9">
    <source>
        <dbReference type="Proteomes" id="UP001381693"/>
    </source>
</evidence>
<dbReference type="InterPro" id="IPR001506">
    <property type="entry name" value="Peptidase_M12A"/>
</dbReference>
<name>A0AAN8X5P6_HALRR</name>
<dbReference type="Proteomes" id="UP001381693">
    <property type="component" value="Unassembled WGS sequence"/>
</dbReference>
<sequence length="181" mass="20406">MNSYVDIQFSNTCIASFGRENQQKLFFNETCLNDRALMAMLGNIVGVLPPHVRPDAEDYIIFNDKTAKPNATFGRDFPDYILNYPNSYIYNISYDYSSVLHPNSYIDSANGNVTLATKDTKYQGLLGRYSSLSHRDLLYVNTHFDCRGKVEVTSLNSAYTSSTYKATENLKSNVTASNNNL</sequence>
<gene>
    <name evidence="8" type="ORF">SK128_020734</name>
</gene>
<comment type="caution">
    <text evidence="8">The sequence shown here is derived from an EMBL/GenBank/DDBJ whole genome shotgun (WGS) entry which is preliminary data.</text>
</comment>
<dbReference type="Pfam" id="PF01400">
    <property type="entry name" value="Astacin"/>
    <property type="match status" value="1"/>
</dbReference>
<evidence type="ECO:0000256" key="2">
    <source>
        <dbReference type="ARBA" id="ARBA00022670"/>
    </source>
</evidence>
<accession>A0AAN8X5P6</accession>
<proteinExistence type="predicted"/>
<keyword evidence="5" id="KW-0862">Zinc</keyword>
<dbReference type="PANTHER" id="PTHR10127">
    <property type="entry name" value="DISCOIDIN, CUB, EGF, LAMININ , AND ZINC METALLOPROTEASE DOMAIN CONTAINING"/>
    <property type="match status" value="1"/>
</dbReference>
<dbReference type="InterPro" id="IPR024079">
    <property type="entry name" value="MetalloPept_cat_dom_sf"/>
</dbReference>
<keyword evidence="3" id="KW-0479">Metal-binding</keyword>
<protein>
    <recommendedName>
        <fullName evidence="7">Peptidase M12A domain-containing protein</fullName>
    </recommendedName>
</protein>
<evidence type="ECO:0000256" key="5">
    <source>
        <dbReference type="ARBA" id="ARBA00022833"/>
    </source>
</evidence>
<keyword evidence="4" id="KW-0378">Hydrolase</keyword>
<dbReference type="Gene3D" id="3.40.390.10">
    <property type="entry name" value="Collagenase (Catalytic Domain)"/>
    <property type="match status" value="1"/>
</dbReference>
<keyword evidence="9" id="KW-1185">Reference proteome</keyword>
<dbReference type="AlphaFoldDB" id="A0AAN8X5P6"/>
<reference evidence="8 9" key="1">
    <citation type="submission" date="2023-11" db="EMBL/GenBank/DDBJ databases">
        <title>Halocaridina rubra genome assembly.</title>
        <authorList>
            <person name="Smith C."/>
        </authorList>
    </citation>
    <scope>NUCLEOTIDE SEQUENCE [LARGE SCALE GENOMIC DNA]</scope>
    <source>
        <strain evidence="8">EP-1</strain>
        <tissue evidence="8">Whole</tissue>
    </source>
</reference>
<keyword evidence="2" id="KW-0645">Protease</keyword>
<evidence type="ECO:0000256" key="1">
    <source>
        <dbReference type="ARBA" id="ARBA00001947"/>
    </source>
</evidence>
<evidence type="ECO:0000256" key="3">
    <source>
        <dbReference type="ARBA" id="ARBA00022723"/>
    </source>
</evidence>
<evidence type="ECO:0000313" key="8">
    <source>
        <dbReference type="EMBL" id="KAK7072605.1"/>
    </source>
</evidence>
<evidence type="ECO:0000256" key="4">
    <source>
        <dbReference type="ARBA" id="ARBA00022801"/>
    </source>
</evidence>
<dbReference type="GO" id="GO:0004222">
    <property type="term" value="F:metalloendopeptidase activity"/>
    <property type="evidence" value="ECO:0007669"/>
    <property type="project" value="InterPro"/>
</dbReference>
<dbReference type="GO" id="GO:0046872">
    <property type="term" value="F:metal ion binding"/>
    <property type="evidence" value="ECO:0007669"/>
    <property type="project" value="UniProtKB-KW"/>
</dbReference>
<dbReference type="SUPFAM" id="SSF55486">
    <property type="entry name" value="Metalloproteases ('zincins'), catalytic domain"/>
    <property type="match status" value="1"/>
</dbReference>